<evidence type="ECO:0000256" key="4">
    <source>
        <dbReference type="ARBA" id="ARBA00023136"/>
    </source>
</evidence>
<sequence length="216" mass="24322">MRLASDEELAGHHAATVRGAIEGVLAGFAVSLPASWYMQRRWAYYRKLPIQLKALGVVLIVAPLYAVQAERRGLEYDRSTWTGAGVDELNRQEKEEEKRWESLGTQEKIKDWAMTNQYKVILGSWAVSMAIAGGLVWRNRHQTSAQKIVQARMWAQGLTVGVLIAAGILTHNQRKKAAAHKNEDHSWVHFVEEEEEREKKQQLLRLPAPAPASSSS</sequence>
<comment type="subcellular location">
    <subcellularLocation>
        <location evidence="1">Mitochondrion</location>
    </subcellularLocation>
</comment>
<evidence type="ECO:0000256" key="2">
    <source>
        <dbReference type="ARBA" id="ARBA00022692"/>
    </source>
</evidence>
<organism evidence="7 8">
    <name type="scientific">Meripilus lineatus</name>
    <dbReference type="NCBI Taxonomy" id="2056292"/>
    <lineage>
        <taxon>Eukaryota</taxon>
        <taxon>Fungi</taxon>
        <taxon>Dikarya</taxon>
        <taxon>Basidiomycota</taxon>
        <taxon>Agaricomycotina</taxon>
        <taxon>Agaricomycetes</taxon>
        <taxon>Polyporales</taxon>
        <taxon>Meripilaceae</taxon>
        <taxon>Meripilus</taxon>
    </lineage>
</organism>
<dbReference type="Proteomes" id="UP001212997">
    <property type="component" value="Unassembled WGS sequence"/>
</dbReference>
<feature type="transmembrane region" description="Helical" evidence="5">
    <location>
        <begin position="149"/>
        <end position="169"/>
    </location>
</feature>
<dbReference type="PROSITE" id="PS51503">
    <property type="entry name" value="HIG1"/>
    <property type="match status" value="1"/>
</dbReference>
<evidence type="ECO:0000256" key="5">
    <source>
        <dbReference type="SAM" id="Phobius"/>
    </source>
</evidence>
<reference evidence="7" key="1">
    <citation type="submission" date="2022-07" db="EMBL/GenBank/DDBJ databases">
        <title>Genome Sequence of Physisporinus lineatus.</title>
        <authorList>
            <person name="Buettner E."/>
        </authorList>
    </citation>
    <scope>NUCLEOTIDE SEQUENCE</scope>
    <source>
        <strain evidence="7">VT162</strain>
    </source>
</reference>
<name>A0AAD5V8F5_9APHY</name>
<accession>A0AAD5V8F5</accession>
<dbReference type="Pfam" id="PF04588">
    <property type="entry name" value="HIG_1_N"/>
    <property type="match status" value="1"/>
</dbReference>
<evidence type="ECO:0000256" key="1">
    <source>
        <dbReference type="ARBA" id="ARBA00004173"/>
    </source>
</evidence>
<keyword evidence="4 5" id="KW-0472">Membrane</keyword>
<feature type="transmembrane region" description="Helical" evidence="5">
    <location>
        <begin position="120"/>
        <end position="137"/>
    </location>
</feature>
<comment type="caution">
    <text evidence="7">The sequence shown here is derived from an EMBL/GenBank/DDBJ whole genome shotgun (WGS) entry which is preliminary data.</text>
</comment>
<protein>
    <recommendedName>
        <fullName evidence="6">HIG1 domain-containing protein</fullName>
    </recommendedName>
</protein>
<evidence type="ECO:0000259" key="6">
    <source>
        <dbReference type="PROSITE" id="PS51503"/>
    </source>
</evidence>
<dbReference type="EMBL" id="JANAWD010000061">
    <property type="protein sequence ID" value="KAJ3488708.1"/>
    <property type="molecule type" value="Genomic_DNA"/>
</dbReference>
<feature type="domain" description="HIG1" evidence="6">
    <location>
        <begin position="90"/>
        <end position="181"/>
    </location>
</feature>
<evidence type="ECO:0000256" key="3">
    <source>
        <dbReference type="ARBA" id="ARBA00022989"/>
    </source>
</evidence>
<gene>
    <name evidence="7" type="ORF">NLI96_g2647</name>
</gene>
<dbReference type="InterPro" id="IPR040153">
    <property type="entry name" value="Rcf2"/>
</dbReference>
<dbReference type="InterPro" id="IPR007667">
    <property type="entry name" value="Hypoxia_induced_domain"/>
</dbReference>
<proteinExistence type="predicted"/>
<feature type="transmembrane region" description="Helical" evidence="5">
    <location>
        <begin position="20"/>
        <end position="38"/>
    </location>
</feature>
<evidence type="ECO:0000313" key="7">
    <source>
        <dbReference type="EMBL" id="KAJ3488708.1"/>
    </source>
</evidence>
<dbReference type="AlphaFoldDB" id="A0AAD5V8F5"/>
<dbReference type="GO" id="GO:0005739">
    <property type="term" value="C:mitochondrion"/>
    <property type="evidence" value="ECO:0007669"/>
    <property type="project" value="UniProtKB-SubCell"/>
</dbReference>
<dbReference type="PANTHER" id="PTHR28018">
    <property type="entry name" value="RESPIRATORY SUPERCOMPLEX FACTOR 2, MITOCHONDRIAL"/>
    <property type="match status" value="1"/>
</dbReference>
<keyword evidence="3 5" id="KW-1133">Transmembrane helix</keyword>
<dbReference type="GO" id="GO:0033617">
    <property type="term" value="P:mitochondrial respiratory chain complex IV assembly"/>
    <property type="evidence" value="ECO:0007669"/>
    <property type="project" value="TreeGrafter"/>
</dbReference>
<dbReference type="PANTHER" id="PTHR28018:SF3">
    <property type="entry name" value="RESPIRATORY SUPERCOMPLEX FACTOR 2, MITOCHONDRIAL"/>
    <property type="match status" value="1"/>
</dbReference>
<keyword evidence="2 5" id="KW-0812">Transmembrane</keyword>
<evidence type="ECO:0000313" key="8">
    <source>
        <dbReference type="Proteomes" id="UP001212997"/>
    </source>
</evidence>
<keyword evidence="8" id="KW-1185">Reference proteome</keyword>